<proteinExistence type="predicted"/>
<keyword evidence="1" id="KW-1133">Transmembrane helix</keyword>
<name>A0A853I4G3_9GAMM</name>
<evidence type="ECO:0000313" key="3">
    <source>
        <dbReference type="Proteomes" id="UP000569732"/>
    </source>
</evidence>
<sequence>MGFPVNILLVNAFSKPAEFGFSLPIVYLVWLAIILAIHPVCKWFAGIKTKRKKLVAILFVAHPYRYF</sequence>
<feature type="transmembrane region" description="Helical" evidence="1">
    <location>
        <begin position="25"/>
        <end position="45"/>
    </location>
</feature>
<evidence type="ECO:0000256" key="1">
    <source>
        <dbReference type="SAM" id="Phobius"/>
    </source>
</evidence>
<dbReference type="AlphaFoldDB" id="A0A853I4G3"/>
<evidence type="ECO:0000313" key="2">
    <source>
        <dbReference type="EMBL" id="NYZ64477.1"/>
    </source>
</evidence>
<keyword evidence="1" id="KW-0812">Transmembrane</keyword>
<keyword evidence="1" id="KW-0472">Membrane</keyword>
<gene>
    <name evidence="2" type="ORF">H0A36_00565</name>
</gene>
<reference evidence="2 3" key="1">
    <citation type="submission" date="2020-07" db="EMBL/GenBank/DDBJ databases">
        <title>Endozoicomonas sp. nov., isolated from sediment.</title>
        <authorList>
            <person name="Gu T."/>
        </authorList>
    </citation>
    <scope>NUCLEOTIDE SEQUENCE [LARGE SCALE GENOMIC DNA]</scope>
    <source>
        <strain evidence="2 3">SM1973</strain>
    </source>
</reference>
<dbReference type="Proteomes" id="UP000569732">
    <property type="component" value="Unassembled WGS sequence"/>
</dbReference>
<dbReference type="RefSeq" id="WP_180566510.1">
    <property type="nucleotide sequence ID" value="NZ_JACCKB010000001.1"/>
</dbReference>
<comment type="caution">
    <text evidence="2">The sequence shown here is derived from an EMBL/GenBank/DDBJ whole genome shotgun (WGS) entry which is preliminary data.</text>
</comment>
<keyword evidence="3" id="KW-1185">Reference proteome</keyword>
<organism evidence="2 3">
    <name type="scientific">Spartinivicinus marinus</name>
    <dbReference type="NCBI Taxonomy" id="2994442"/>
    <lineage>
        <taxon>Bacteria</taxon>
        <taxon>Pseudomonadati</taxon>
        <taxon>Pseudomonadota</taxon>
        <taxon>Gammaproteobacteria</taxon>
        <taxon>Oceanospirillales</taxon>
        <taxon>Zooshikellaceae</taxon>
        <taxon>Spartinivicinus</taxon>
    </lineage>
</organism>
<protein>
    <submittedName>
        <fullName evidence="2">Uncharacterized protein</fullName>
    </submittedName>
</protein>
<accession>A0A853I4G3</accession>
<dbReference type="EMBL" id="JACCKB010000001">
    <property type="protein sequence ID" value="NYZ64477.1"/>
    <property type="molecule type" value="Genomic_DNA"/>
</dbReference>